<protein>
    <submittedName>
        <fullName evidence="1">Deazaflavin-dependent oxidoreductase, nitroreductase family</fullName>
    </submittedName>
</protein>
<dbReference type="Pfam" id="PF04075">
    <property type="entry name" value="F420H2_quin_red"/>
    <property type="match status" value="1"/>
</dbReference>
<dbReference type="AlphaFoldDB" id="A0A1N7H6L0"/>
<sequence length="156" mass="16853">MTAPTHYRVPDSRMEAAMNALIRRLADRGLGPAGAQSLTVVGRVSGTPQRTPVNPTEVDGRRYLVSPRGNTQWSRNLRVAGTAELGTGRRAQTVRAVEIADAEKVAVLRPYLVRWGWEVGRFLPAGPDGAAVDKNSADEVLAFVAPSIPIFEIHSV</sequence>
<dbReference type="Proteomes" id="UP000186218">
    <property type="component" value="Unassembled WGS sequence"/>
</dbReference>
<accession>A0A1N7H6L0</accession>
<keyword evidence="2" id="KW-1185">Reference proteome</keyword>
<dbReference type="EMBL" id="FTNT01000012">
    <property type="protein sequence ID" value="SIS20496.1"/>
    <property type="molecule type" value="Genomic_DNA"/>
</dbReference>
<evidence type="ECO:0000313" key="2">
    <source>
        <dbReference type="Proteomes" id="UP000186218"/>
    </source>
</evidence>
<name>A0A1N7H6L0_9NOCA</name>
<dbReference type="InterPro" id="IPR004378">
    <property type="entry name" value="F420H2_quin_Rdtase"/>
</dbReference>
<gene>
    <name evidence="1" type="ORF">SAMN05445060_3616</name>
</gene>
<dbReference type="InterPro" id="IPR012349">
    <property type="entry name" value="Split_barrel_FMN-bd"/>
</dbReference>
<dbReference type="RefSeq" id="WP_076482392.1">
    <property type="nucleotide sequence ID" value="NZ_FTNT01000012.1"/>
</dbReference>
<organism evidence="1 2">
    <name type="scientific">Williamsia sterculiae</name>
    <dbReference type="NCBI Taxonomy" id="1344003"/>
    <lineage>
        <taxon>Bacteria</taxon>
        <taxon>Bacillati</taxon>
        <taxon>Actinomycetota</taxon>
        <taxon>Actinomycetes</taxon>
        <taxon>Mycobacteriales</taxon>
        <taxon>Nocardiaceae</taxon>
        <taxon>Williamsia</taxon>
    </lineage>
</organism>
<dbReference type="OrthoDB" id="5186446at2"/>
<dbReference type="Gene3D" id="2.30.110.10">
    <property type="entry name" value="Electron Transport, Fmn-binding Protein, Chain A"/>
    <property type="match status" value="1"/>
</dbReference>
<dbReference type="STRING" id="1344003.SAMN05445060_3616"/>
<proteinExistence type="predicted"/>
<dbReference type="GO" id="GO:0016491">
    <property type="term" value="F:oxidoreductase activity"/>
    <property type="evidence" value="ECO:0007669"/>
    <property type="project" value="InterPro"/>
</dbReference>
<evidence type="ECO:0000313" key="1">
    <source>
        <dbReference type="EMBL" id="SIS20496.1"/>
    </source>
</evidence>
<reference evidence="1 2" key="1">
    <citation type="submission" date="2017-01" db="EMBL/GenBank/DDBJ databases">
        <authorList>
            <person name="Mah S.A."/>
            <person name="Swanson W.J."/>
            <person name="Moy G.W."/>
            <person name="Vacquier V.D."/>
        </authorList>
    </citation>
    <scope>NUCLEOTIDE SEQUENCE [LARGE SCALE GENOMIC DNA]</scope>
    <source>
        <strain evidence="1 2">CPCC 203464</strain>
    </source>
</reference>